<dbReference type="Pfam" id="PF16197">
    <property type="entry name" value="KAsynt_C_assoc"/>
    <property type="match status" value="1"/>
</dbReference>
<evidence type="ECO:0000256" key="2">
    <source>
        <dbReference type="ARBA" id="ARBA00022553"/>
    </source>
</evidence>
<keyword evidence="2" id="KW-0597">Phosphoprotein</keyword>
<dbReference type="PROSITE" id="PS52004">
    <property type="entry name" value="KS3_2"/>
    <property type="match status" value="1"/>
</dbReference>
<dbReference type="InterPro" id="IPR014031">
    <property type="entry name" value="Ketoacyl_synth_C"/>
</dbReference>
<dbReference type="InterPro" id="IPR001227">
    <property type="entry name" value="Ac_transferase_dom_sf"/>
</dbReference>
<dbReference type="InterPro" id="IPR016036">
    <property type="entry name" value="Malonyl_transacylase_ACP-bd"/>
</dbReference>
<keyword evidence="3" id="KW-0808">Transferase</keyword>
<dbReference type="InterPro" id="IPR032821">
    <property type="entry name" value="PKS_assoc"/>
</dbReference>
<dbReference type="GO" id="GO:0006633">
    <property type="term" value="P:fatty acid biosynthetic process"/>
    <property type="evidence" value="ECO:0007669"/>
    <property type="project" value="InterPro"/>
</dbReference>
<dbReference type="AlphaFoldDB" id="A0A7U3MY94"/>
<keyword evidence="1" id="KW-0596">Phosphopantetheine</keyword>
<name>A0A7U3MY94_MYXXA</name>
<dbReference type="PROSITE" id="PS00606">
    <property type="entry name" value="KS3_1"/>
    <property type="match status" value="1"/>
</dbReference>
<evidence type="ECO:0000313" key="5">
    <source>
        <dbReference type="EMBL" id="QKW94294.1"/>
    </source>
</evidence>
<dbReference type="PANTHER" id="PTHR43775">
    <property type="entry name" value="FATTY ACID SYNTHASE"/>
    <property type="match status" value="1"/>
</dbReference>
<evidence type="ECO:0000259" key="4">
    <source>
        <dbReference type="PROSITE" id="PS52004"/>
    </source>
</evidence>
<feature type="domain" description="Ketosynthase family 3 (KS3)" evidence="4">
    <location>
        <begin position="10"/>
        <end position="429"/>
    </location>
</feature>
<accession>A0A7U3MY94</accession>
<dbReference type="SMART" id="SM00827">
    <property type="entry name" value="PKS_AT"/>
    <property type="match status" value="1"/>
</dbReference>
<dbReference type="InterPro" id="IPR016039">
    <property type="entry name" value="Thiolase-like"/>
</dbReference>
<dbReference type="SMART" id="SM00825">
    <property type="entry name" value="PKS_KS"/>
    <property type="match status" value="1"/>
</dbReference>
<dbReference type="GO" id="GO:0004315">
    <property type="term" value="F:3-oxoacyl-[acyl-carrier-protein] synthase activity"/>
    <property type="evidence" value="ECO:0007669"/>
    <property type="project" value="InterPro"/>
</dbReference>
<dbReference type="GO" id="GO:0004312">
    <property type="term" value="F:fatty acid synthase activity"/>
    <property type="evidence" value="ECO:0007669"/>
    <property type="project" value="TreeGrafter"/>
</dbReference>
<proteinExistence type="predicted"/>
<dbReference type="PANTHER" id="PTHR43775:SF37">
    <property type="entry name" value="SI:DKEY-61P9.11"/>
    <property type="match status" value="1"/>
</dbReference>
<dbReference type="Gene3D" id="3.40.366.10">
    <property type="entry name" value="Malonyl-Coenzyme A Acyl Carrier Protein, domain 2"/>
    <property type="match status" value="1"/>
</dbReference>
<dbReference type="SUPFAM" id="SSF55048">
    <property type="entry name" value="Probable ACP-binding domain of malonyl-CoA ACP transacylase"/>
    <property type="match status" value="1"/>
</dbReference>
<dbReference type="InterPro" id="IPR018201">
    <property type="entry name" value="Ketoacyl_synth_AS"/>
</dbReference>
<dbReference type="SUPFAM" id="SSF52151">
    <property type="entry name" value="FabD/lysophospholipase-like"/>
    <property type="match status" value="1"/>
</dbReference>
<dbReference type="InterPro" id="IPR020841">
    <property type="entry name" value="PKS_Beta-ketoAc_synthase_dom"/>
</dbReference>
<dbReference type="InterPro" id="IPR014043">
    <property type="entry name" value="Acyl_transferase_dom"/>
</dbReference>
<dbReference type="Pfam" id="PF02801">
    <property type="entry name" value="Ketoacyl-synt_C"/>
    <property type="match status" value="1"/>
</dbReference>
<protein>
    <submittedName>
        <fullName evidence="5">Short-chain dehydrogenase/reductase SDR</fullName>
    </submittedName>
</protein>
<organism evidence="5">
    <name type="scientific">Myxococcus xanthus</name>
    <dbReference type="NCBI Taxonomy" id="34"/>
    <lineage>
        <taxon>Bacteria</taxon>
        <taxon>Pseudomonadati</taxon>
        <taxon>Myxococcota</taxon>
        <taxon>Myxococcia</taxon>
        <taxon>Myxococcales</taxon>
        <taxon>Cystobacterineae</taxon>
        <taxon>Myxococcaceae</taxon>
        <taxon>Myxococcus</taxon>
    </lineage>
</organism>
<dbReference type="Gene3D" id="3.30.70.3290">
    <property type="match status" value="1"/>
</dbReference>
<evidence type="ECO:0000256" key="1">
    <source>
        <dbReference type="ARBA" id="ARBA00022450"/>
    </source>
</evidence>
<dbReference type="InterPro" id="IPR014030">
    <property type="entry name" value="Ketoacyl_synth_N"/>
</dbReference>
<dbReference type="CDD" id="cd00833">
    <property type="entry name" value="PKS"/>
    <property type="match status" value="1"/>
</dbReference>
<dbReference type="InterPro" id="IPR016035">
    <property type="entry name" value="Acyl_Trfase/lysoPLipase"/>
</dbReference>
<dbReference type="Pfam" id="PF00698">
    <property type="entry name" value="Acyl_transf_1"/>
    <property type="match status" value="1"/>
</dbReference>
<dbReference type="Pfam" id="PF00109">
    <property type="entry name" value="ketoacyl-synt"/>
    <property type="match status" value="1"/>
</dbReference>
<dbReference type="SUPFAM" id="SSF53901">
    <property type="entry name" value="Thiolase-like"/>
    <property type="match status" value="1"/>
</dbReference>
<dbReference type="Gene3D" id="3.40.47.10">
    <property type="match status" value="1"/>
</dbReference>
<evidence type="ECO:0000256" key="3">
    <source>
        <dbReference type="ARBA" id="ARBA00022679"/>
    </source>
</evidence>
<dbReference type="EMBL" id="MT513750">
    <property type="protein sequence ID" value="QKW94294.1"/>
    <property type="molecule type" value="Genomic_DNA"/>
</dbReference>
<sequence>MGQRMASAEDSKVAVVGAAGRFPGAASLDDYWRLLVEGRVAATEPDASRGDLWKAAKDPLLGKRILTLRAGYLDDVFRFDADYFSVSPREAVKLDPQQRLLLEVTHDALEDGGVTRSELRRANVGVFIGVGSSDYMSLDSGQKQHVDGYFGIGNSHNLLAGRISYFLNLKGPSLAIDTACSSSLTALHFAMQSLRGGEIDMAIVGGVNVILSADLPLAFSQAKMLSPSGRCKTFSADADGYGRAEGVAVAVLRRVTEAELEHQPVRCFIASTAINQDGRSNGIAAPNGASQIRVIRAALERAGLSPSDIAYVEAHGTGTSLGDAIELNALQEVFGGAPGEPCFVGSAKASIGHAEAAAGLCGLLKGMLILEHGVVPPHPVAPPHAPFFHAEDCALKIAGQAQPLPADRRHVGISSFGFGGSNAHVVLERHTAREREASESGRPVLLPLSSHFAQGLKEDALALAAHLAASAGPLEAVSDTLMVAREHLAHRRAVVVRTREEGLRALREVRPRAEPLPVQPGGRPKVAFMFTGQGSQFLGMGQSLYTSLAPFRDAFDRCDALAREQAGVSLAHLVYEPSAGGDERLTSDTHAAQLSLFALEYALASTWMALGLTPDFAIGHSLGELVAHTVAGSLSLADGVALVHDRGRLMQSVPHDGAMVAVSLDPGSLEALLRELGEPLHLAAINGRQRVVVSGERPAVARLEQRLERERVRFRALRTRHAFHSPIFDEAAARLAERSRSLPLHAGAFPVVGNLDGAVVAPGALGGDYWGRHIAKPVQFAAGTETLVGLGARVFLEVGPDRVLSPLVAADHGARVSAVSSGVRGRDSEECLLAAVGTLHELGLDLDFAPLCHSAPPRRVSLPARRLENRRYWTASSAEAGAAVPERSEPLVPGEAEPSLQAVIDRQLHVMRQQLALLGDP</sequence>
<dbReference type="InterPro" id="IPR050091">
    <property type="entry name" value="PKS_NRPS_Biosynth_Enz"/>
</dbReference>
<reference evidence="5" key="1">
    <citation type="submission" date="2020-05" db="EMBL/GenBank/DDBJ databases">
        <title>Structure and Biosynthesis of Myxolipoxazoles and Myxopyrimidinols: Unique Myxobacterial Fatty Acids Featuring Isoxazole and 4-Pyrimidinol Heterocycles.</title>
        <authorList>
            <person name="Popoff A."/>
            <person name="Hug J.J."/>
            <person name="Walesch S."/>
            <person name="Garcia R."/>
            <person name="Mueller R."/>
        </authorList>
    </citation>
    <scope>NUCLEOTIDE SEQUENCE</scope>
    <source>
        <strain evidence="5">Mx x48</strain>
    </source>
</reference>
<gene>
    <name evidence="5" type="primary">iso5</name>
</gene>